<name>A0A8S4RRW2_9NEOP</name>
<keyword evidence="2" id="KW-1185">Reference proteome</keyword>
<dbReference type="AlphaFoldDB" id="A0A8S4RRW2"/>
<evidence type="ECO:0000313" key="1">
    <source>
        <dbReference type="EMBL" id="CAH2239877.1"/>
    </source>
</evidence>
<reference evidence="1" key="1">
    <citation type="submission" date="2022-03" db="EMBL/GenBank/DDBJ databases">
        <authorList>
            <person name="Lindestad O."/>
        </authorList>
    </citation>
    <scope>NUCLEOTIDE SEQUENCE</scope>
</reference>
<organism evidence="1 2">
    <name type="scientific">Pararge aegeria aegeria</name>
    <dbReference type="NCBI Taxonomy" id="348720"/>
    <lineage>
        <taxon>Eukaryota</taxon>
        <taxon>Metazoa</taxon>
        <taxon>Ecdysozoa</taxon>
        <taxon>Arthropoda</taxon>
        <taxon>Hexapoda</taxon>
        <taxon>Insecta</taxon>
        <taxon>Pterygota</taxon>
        <taxon>Neoptera</taxon>
        <taxon>Endopterygota</taxon>
        <taxon>Lepidoptera</taxon>
        <taxon>Glossata</taxon>
        <taxon>Ditrysia</taxon>
        <taxon>Papilionoidea</taxon>
        <taxon>Nymphalidae</taxon>
        <taxon>Satyrinae</taxon>
        <taxon>Satyrini</taxon>
        <taxon>Parargina</taxon>
        <taxon>Pararge</taxon>
    </lineage>
</organism>
<sequence>MRNFMIYSPGFRIAKVKIKLDFITAGLAVTVILIDEATRSGSSPVVRAQASLIGVSARSPAQTPTFSDKMSLALTISKNILMPSKLVVAQTDLVSKVLKKQQSQYSVIYNFFNPNTPHETDPRQCTLYARFAPIEDYWIEEGVMRIEEIINYTIQILLLFAE</sequence>
<gene>
    <name evidence="1" type="primary">jg4562</name>
    <name evidence="1" type="ORF">PAEG_LOCUS16513</name>
</gene>
<dbReference type="EMBL" id="CAKXAJ010025464">
    <property type="protein sequence ID" value="CAH2239877.1"/>
    <property type="molecule type" value="Genomic_DNA"/>
</dbReference>
<comment type="caution">
    <text evidence="1">The sequence shown here is derived from an EMBL/GenBank/DDBJ whole genome shotgun (WGS) entry which is preliminary data.</text>
</comment>
<accession>A0A8S4RRW2</accession>
<dbReference type="Proteomes" id="UP000838756">
    <property type="component" value="Unassembled WGS sequence"/>
</dbReference>
<proteinExistence type="predicted"/>
<protein>
    <submittedName>
        <fullName evidence="1">Jg4562 protein</fullName>
    </submittedName>
</protein>
<evidence type="ECO:0000313" key="2">
    <source>
        <dbReference type="Proteomes" id="UP000838756"/>
    </source>
</evidence>